<keyword evidence="1" id="KW-0472">Membrane</keyword>
<name>A0A2D6YN30_9DELT</name>
<feature type="transmembrane region" description="Helical" evidence="1">
    <location>
        <begin position="20"/>
        <end position="38"/>
    </location>
</feature>
<accession>A0A2D6YN30</accession>
<dbReference type="EMBL" id="NZEX01000171">
    <property type="protein sequence ID" value="MAH64569.1"/>
    <property type="molecule type" value="Genomic_DNA"/>
</dbReference>
<dbReference type="Proteomes" id="UP000226525">
    <property type="component" value="Unassembled WGS sequence"/>
</dbReference>
<reference evidence="3" key="1">
    <citation type="submission" date="2017-09" db="EMBL/GenBank/DDBJ databases">
        <title>The Reconstruction of 2,631 Draft Metagenome-Assembled Genomes from the Global Oceans.</title>
        <authorList>
            <person name="Tully B.J."/>
            <person name="Graham E.D."/>
            <person name="Heidelberg J.F."/>
        </authorList>
    </citation>
    <scope>NUCLEOTIDE SEQUENCE [LARGE SCALE GENOMIC DNA]</scope>
</reference>
<dbReference type="InterPro" id="IPR010323">
    <property type="entry name" value="DUF924"/>
</dbReference>
<proteinExistence type="predicted"/>
<dbReference type="AlphaFoldDB" id="A0A2D6YN30"/>
<dbReference type="Pfam" id="PF06041">
    <property type="entry name" value="DUF924"/>
    <property type="match status" value="1"/>
</dbReference>
<dbReference type="Gene3D" id="1.20.58.320">
    <property type="entry name" value="TPR-like"/>
    <property type="match status" value="1"/>
</dbReference>
<gene>
    <name evidence="2" type="ORF">CMN54_14235</name>
</gene>
<dbReference type="SUPFAM" id="SSF48452">
    <property type="entry name" value="TPR-like"/>
    <property type="match status" value="1"/>
</dbReference>
<dbReference type="InterPro" id="IPR011990">
    <property type="entry name" value="TPR-like_helical_dom_sf"/>
</dbReference>
<organism evidence="2 3">
    <name type="scientific">SAR324 cluster bacterium</name>
    <dbReference type="NCBI Taxonomy" id="2024889"/>
    <lineage>
        <taxon>Bacteria</taxon>
        <taxon>Deltaproteobacteria</taxon>
        <taxon>SAR324 cluster</taxon>
    </lineage>
</organism>
<evidence type="ECO:0000313" key="2">
    <source>
        <dbReference type="EMBL" id="MAH64569.1"/>
    </source>
</evidence>
<keyword evidence="1" id="KW-0812">Transmembrane</keyword>
<protein>
    <submittedName>
        <fullName evidence="2">Uncharacterized protein</fullName>
    </submittedName>
</protein>
<comment type="caution">
    <text evidence="2">The sequence shown here is derived from an EMBL/GenBank/DDBJ whole genome shotgun (WGS) entry which is preliminary data.</text>
</comment>
<sequence>MISKSFESTVSDLLNRMMEPYQIYLEGYLAVILMLNHFTRNIFRNTPKAFSGGENGLEISLVCYERAHRAS</sequence>
<evidence type="ECO:0000313" key="3">
    <source>
        <dbReference type="Proteomes" id="UP000226525"/>
    </source>
</evidence>
<evidence type="ECO:0000256" key="1">
    <source>
        <dbReference type="SAM" id="Phobius"/>
    </source>
</evidence>
<keyword evidence="1" id="KW-1133">Transmembrane helix</keyword>